<keyword evidence="2" id="KW-1185">Reference proteome</keyword>
<evidence type="ECO:0000313" key="1">
    <source>
        <dbReference type="EMBL" id="TNN64413.1"/>
    </source>
</evidence>
<organism evidence="1 2">
    <name type="scientific">Liparis tanakae</name>
    <name type="common">Tanaka's snailfish</name>
    <dbReference type="NCBI Taxonomy" id="230148"/>
    <lineage>
        <taxon>Eukaryota</taxon>
        <taxon>Metazoa</taxon>
        <taxon>Chordata</taxon>
        <taxon>Craniata</taxon>
        <taxon>Vertebrata</taxon>
        <taxon>Euteleostomi</taxon>
        <taxon>Actinopterygii</taxon>
        <taxon>Neopterygii</taxon>
        <taxon>Teleostei</taxon>
        <taxon>Neoteleostei</taxon>
        <taxon>Acanthomorphata</taxon>
        <taxon>Eupercaria</taxon>
        <taxon>Perciformes</taxon>
        <taxon>Cottioidei</taxon>
        <taxon>Cottales</taxon>
        <taxon>Liparidae</taxon>
        <taxon>Liparis</taxon>
    </lineage>
</organism>
<gene>
    <name evidence="1" type="ORF">EYF80_025363</name>
</gene>
<name>A0A4Z2HHJ6_9TELE</name>
<sequence length="184" mass="20163">MLRDDTNDVTAQNQSRLNFSDNVSMSLSELELELLLSLLLLFRSLPLVPSALGLAGLLLSLDLESCCSCFSSSSGWQNPCPCLSCRRIDLGCGLSDYSCSGSACLSAWSCFVSEVRRSLLGALAESSLPSFMSPLLKRNSFSDSSDSEEDSEELSESLELLLELEEARSFIFSSFFTANIFFNR</sequence>
<reference evidence="1 2" key="1">
    <citation type="submission" date="2019-03" db="EMBL/GenBank/DDBJ databases">
        <title>First draft genome of Liparis tanakae, snailfish: a comprehensive survey of snailfish specific genes.</title>
        <authorList>
            <person name="Kim W."/>
            <person name="Song I."/>
            <person name="Jeong J.-H."/>
            <person name="Kim D."/>
            <person name="Kim S."/>
            <person name="Ryu S."/>
            <person name="Song J.Y."/>
            <person name="Lee S.K."/>
        </authorList>
    </citation>
    <scope>NUCLEOTIDE SEQUENCE [LARGE SCALE GENOMIC DNA]</scope>
    <source>
        <tissue evidence="1">Muscle</tissue>
    </source>
</reference>
<comment type="caution">
    <text evidence="1">The sequence shown here is derived from an EMBL/GenBank/DDBJ whole genome shotgun (WGS) entry which is preliminary data.</text>
</comment>
<dbReference type="Proteomes" id="UP000314294">
    <property type="component" value="Unassembled WGS sequence"/>
</dbReference>
<proteinExistence type="predicted"/>
<accession>A0A4Z2HHJ6</accession>
<dbReference type="AlphaFoldDB" id="A0A4Z2HHJ6"/>
<evidence type="ECO:0000313" key="2">
    <source>
        <dbReference type="Proteomes" id="UP000314294"/>
    </source>
</evidence>
<protein>
    <submittedName>
        <fullName evidence="1">Uncharacterized protein</fullName>
    </submittedName>
</protein>
<dbReference type="EMBL" id="SRLO01000253">
    <property type="protein sequence ID" value="TNN64413.1"/>
    <property type="molecule type" value="Genomic_DNA"/>
</dbReference>